<protein>
    <submittedName>
        <fullName evidence="2">Uncharacterized protein</fullName>
    </submittedName>
</protein>
<keyword evidence="3" id="KW-1185">Reference proteome</keyword>
<dbReference type="Proteomes" id="UP001345219">
    <property type="component" value="Chromosome 16"/>
</dbReference>
<evidence type="ECO:0000313" key="3">
    <source>
        <dbReference type="Proteomes" id="UP001345219"/>
    </source>
</evidence>
<gene>
    <name evidence="2" type="ORF">SAY87_020581</name>
</gene>
<accession>A0AAN7JQY7</accession>
<keyword evidence="1" id="KW-0175">Coiled coil</keyword>
<dbReference type="AlphaFoldDB" id="A0AAN7JQY7"/>
<evidence type="ECO:0000313" key="2">
    <source>
        <dbReference type="EMBL" id="KAK4751783.1"/>
    </source>
</evidence>
<dbReference type="EMBL" id="JAXIOK010000016">
    <property type="protein sequence ID" value="KAK4751783.1"/>
    <property type="molecule type" value="Genomic_DNA"/>
</dbReference>
<reference evidence="2 3" key="1">
    <citation type="journal article" date="2023" name="Hortic Res">
        <title>Pangenome of water caltrop reveals structural variations and asymmetric subgenome divergence after allopolyploidization.</title>
        <authorList>
            <person name="Zhang X."/>
            <person name="Chen Y."/>
            <person name="Wang L."/>
            <person name="Yuan Y."/>
            <person name="Fang M."/>
            <person name="Shi L."/>
            <person name="Lu R."/>
            <person name="Comes H.P."/>
            <person name="Ma Y."/>
            <person name="Chen Y."/>
            <person name="Huang G."/>
            <person name="Zhou Y."/>
            <person name="Zheng Z."/>
            <person name="Qiu Y."/>
        </authorList>
    </citation>
    <scope>NUCLEOTIDE SEQUENCE [LARGE SCALE GENOMIC DNA]</scope>
    <source>
        <tissue evidence="2">Roots</tissue>
    </source>
</reference>
<sequence>MQKLIDKLEEKLQGLLIFHHKDYDGSYLDLFDALSQIGEYQHNAHQKISEIAADNEAILKERDAAQASLTLSESEKEYLKNFLSELQEKLQDLLVSYDKTINKSSLELMIALPRLEELLHDTHQKISNLIEENQVLTRERDSAQSSFSQLACSNLAMKRKFESDLHDVLAKANISESLVLKLQAEFEIIAGKL</sequence>
<feature type="coiled-coil region" evidence="1">
    <location>
        <begin position="83"/>
        <end position="146"/>
    </location>
</feature>
<name>A0AAN7JQY7_9MYRT</name>
<comment type="caution">
    <text evidence="2">The sequence shown here is derived from an EMBL/GenBank/DDBJ whole genome shotgun (WGS) entry which is preliminary data.</text>
</comment>
<organism evidence="2 3">
    <name type="scientific">Trapa incisa</name>
    <dbReference type="NCBI Taxonomy" id="236973"/>
    <lineage>
        <taxon>Eukaryota</taxon>
        <taxon>Viridiplantae</taxon>
        <taxon>Streptophyta</taxon>
        <taxon>Embryophyta</taxon>
        <taxon>Tracheophyta</taxon>
        <taxon>Spermatophyta</taxon>
        <taxon>Magnoliopsida</taxon>
        <taxon>eudicotyledons</taxon>
        <taxon>Gunneridae</taxon>
        <taxon>Pentapetalae</taxon>
        <taxon>rosids</taxon>
        <taxon>malvids</taxon>
        <taxon>Myrtales</taxon>
        <taxon>Lythraceae</taxon>
        <taxon>Trapa</taxon>
    </lineage>
</organism>
<proteinExistence type="predicted"/>
<evidence type="ECO:0000256" key="1">
    <source>
        <dbReference type="SAM" id="Coils"/>
    </source>
</evidence>